<reference evidence="2 3" key="2">
    <citation type="journal article" date="2024" name="G3 (Bethesda)">
        <title>The genome of the cryopelagic Antarctic bald notothen, Trematomus borchgrevinki.</title>
        <authorList>
            <person name="Rayamajhi N."/>
            <person name="Rivera-Colon A.G."/>
            <person name="Minhas B.F."/>
            <person name="Cheng C.C."/>
            <person name="Catchen J.M."/>
        </authorList>
    </citation>
    <scope>NUCLEOTIDE SEQUENCE [LARGE SCALE GENOMIC DNA]</scope>
    <source>
        <strain evidence="2">AGRC-2024</strain>
    </source>
</reference>
<sequence length="100" mass="11524">MSRQLSVRSFFNKPSNCDGVDKRGEKRGIDAVEDEGQASKTKTDNVQPAAEGQASGKELKWEYRVQWEQEFKWLRREDGKMFCDICRKAKMSNRGCTTMP</sequence>
<proteinExistence type="predicted"/>
<feature type="compositionally biased region" description="Basic and acidic residues" evidence="1">
    <location>
        <begin position="19"/>
        <end position="30"/>
    </location>
</feature>
<reference evidence="2 3" key="1">
    <citation type="journal article" date="2022" name="G3 (Bethesda)">
        <title>Evaluating Illumina-, Nanopore-, and PacBio-based genome assembly strategies with the bald notothen, Trematomus borchgrevinki.</title>
        <authorList>
            <person name="Rayamajhi N."/>
            <person name="Cheng C.C."/>
            <person name="Catchen J.M."/>
        </authorList>
    </citation>
    <scope>NUCLEOTIDE SEQUENCE [LARGE SCALE GENOMIC DNA]</scope>
    <source>
        <strain evidence="2">AGRC-2024</strain>
    </source>
</reference>
<organism evidence="2 3">
    <name type="scientific">Pagothenia borchgrevinki</name>
    <name type="common">Bald rockcod</name>
    <name type="synonym">Trematomus borchgrevinki</name>
    <dbReference type="NCBI Taxonomy" id="8213"/>
    <lineage>
        <taxon>Eukaryota</taxon>
        <taxon>Metazoa</taxon>
        <taxon>Chordata</taxon>
        <taxon>Craniata</taxon>
        <taxon>Vertebrata</taxon>
        <taxon>Euteleostomi</taxon>
        <taxon>Actinopterygii</taxon>
        <taxon>Neopterygii</taxon>
        <taxon>Teleostei</taxon>
        <taxon>Neoteleostei</taxon>
        <taxon>Acanthomorphata</taxon>
        <taxon>Eupercaria</taxon>
        <taxon>Perciformes</taxon>
        <taxon>Notothenioidei</taxon>
        <taxon>Nototheniidae</taxon>
        <taxon>Pagothenia</taxon>
    </lineage>
</organism>
<protein>
    <submittedName>
        <fullName evidence="2">Uncharacterized protein</fullName>
    </submittedName>
</protein>
<evidence type="ECO:0000313" key="2">
    <source>
        <dbReference type="EMBL" id="KAL3053154.1"/>
    </source>
</evidence>
<evidence type="ECO:0000313" key="3">
    <source>
        <dbReference type="Proteomes" id="UP001619887"/>
    </source>
</evidence>
<evidence type="ECO:0000256" key="1">
    <source>
        <dbReference type="SAM" id="MobiDB-lite"/>
    </source>
</evidence>
<keyword evidence="3" id="KW-1185">Reference proteome</keyword>
<comment type="caution">
    <text evidence="2">The sequence shown here is derived from an EMBL/GenBank/DDBJ whole genome shotgun (WGS) entry which is preliminary data.</text>
</comment>
<accession>A0ABD2GGI0</accession>
<name>A0ABD2GGI0_PAGBO</name>
<gene>
    <name evidence="2" type="ORF">OYC64_005647</name>
</gene>
<dbReference type="Proteomes" id="UP001619887">
    <property type="component" value="Unassembled WGS sequence"/>
</dbReference>
<feature type="region of interest" description="Disordered" evidence="1">
    <location>
        <begin position="18"/>
        <end position="55"/>
    </location>
</feature>
<dbReference type="AlphaFoldDB" id="A0ABD2GGI0"/>
<dbReference type="EMBL" id="JBIYXZ010002078">
    <property type="protein sequence ID" value="KAL3053154.1"/>
    <property type="molecule type" value="Genomic_DNA"/>
</dbReference>